<organism evidence="1 2">
    <name type="scientific">Candidatus Kaiserbacteria bacterium CG_4_8_14_3_um_filter_38_9</name>
    <dbReference type="NCBI Taxonomy" id="1974599"/>
    <lineage>
        <taxon>Bacteria</taxon>
        <taxon>Candidatus Kaiseribacteriota</taxon>
    </lineage>
</organism>
<dbReference type="Gene3D" id="3.40.50.300">
    <property type="entry name" value="P-loop containing nucleotide triphosphate hydrolases"/>
    <property type="match status" value="1"/>
</dbReference>
<sequence>KLHQEVVRLLKPLNVHCVYAHCDIDPEIAAKRVMSAGRLLPDVFDAREQAFHEKVREGYKVASLHLDTMFEHVVLDASKTPEEVLAEARNKLNL</sequence>
<comment type="caution">
    <text evidence="1">The sequence shown here is derived from an EMBL/GenBank/DDBJ whole genome shotgun (WGS) entry which is preliminary data.</text>
</comment>
<reference evidence="2" key="1">
    <citation type="submission" date="2017-09" db="EMBL/GenBank/DDBJ databases">
        <title>Depth-based differentiation of microbial function through sediment-hosted aquifers and enrichment of novel symbionts in the deep terrestrial subsurface.</title>
        <authorList>
            <person name="Probst A.J."/>
            <person name="Ladd B."/>
            <person name="Jarett J.K."/>
            <person name="Geller-Mcgrath D.E."/>
            <person name="Sieber C.M.K."/>
            <person name="Emerson J.B."/>
            <person name="Anantharaman K."/>
            <person name="Thomas B.C."/>
            <person name="Malmstrom R."/>
            <person name="Stieglmeier M."/>
            <person name="Klingl A."/>
            <person name="Woyke T."/>
            <person name="Ryan C.M."/>
            <person name="Banfield J.F."/>
        </authorList>
    </citation>
    <scope>NUCLEOTIDE SEQUENCE [LARGE SCALE GENOMIC DNA]</scope>
</reference>
<dbReference type="Proteomes" id="UP000230837">
    <property type="component" value="Unassembled WGS sequence"/>
</dbReference>
<dbReference type="InterPro" id="IPR027417">
    <property type="entry name" value="P-loop_NTPase"/>
</dbReference>
<dbReference type="SUPFAM" id="SSF52540">
    <property type="entry name" value="P-loop containing nucleoside triphosphate hydrolases"/>
    <property type="match status" value="1"/>
</dbReference>
<dbReference type="AlphaFoldDB" id="A0A2M7IPK1"/>
<gene>
    <name evidence="1" type="ORF">COZ82_00630</name>
</gene>
<name>A0A2M7IPK1_9BACT</name>
<dbReference type="EMBL" id="PFHR01000037">
    <property type="protein sequence ID" value="PIW97243.1"/>
    <property type="molecule type" value="Genomic_DNA"/>
</dbReference>
<evidence type="ECO:0000313" key="1">
    <source>
        <dbReference type="EMBL" id="PIW97243.1"/>
    </source>
</evidence>
<accession>A0A2M7IPK1</accession>
<proteinExistence type="predicted"/>
<feature type="non-terminal residue" evidence="1">
    <location>
        <position position="1"/>
    </location>
</feature>
<evidence type="ECO:0000313" key="2">
    <source>
        <dbReference type="Proteomes" id="UP000230837"/>
    </source>
</evidence>
<protein>
    <submittedName>
        <fullName evidence="1">Uncharacterized protein</fullName>
    </submittedName>
</protein>